<reference evidence="1" key="1">
    <citation type="submission" date="2018-05" db="EMBL/GenBank/DDBJ databases">
        <title>Effector identification in a new, highly contiguous assembly of the strawberry crown rot pathogen Phytophthora cactorum.</title>
        <authorList>
            <person name="Armitage A.D."/>
            <person name="Nellist C.F."/>
            <person name="Bates H."/>
            <person name="Vickerstaff R.J."/>
            <person name="Harrison R.J."/>
        </authorList>
    </citation>
    <scope>NUCLEOTIDE SEQUENCE</scope>
    <source>
        <strain evidence="1">P421</strain>
    </source>
</reference>
<comment type="caution">
    <text evidence="1">The sequence shown here is derived from an EMBL/GenBank/DDBJ whole genome shotgun (WGS) entry which is preliminary data.</text>
</comment>
<accession>A0A8T1HNR7</accession>
<proteinExistence type="predicted"/>
<gene>
    <name evidence="1" type="ORF">PC129_g15418</name>
</gene>
<dbReference type="Proteomes" id="UP000760860">
    <property type="component" value="Unassembled WGS sequence"/>
</dbReference>
<dbReference type="EMBL" id="RCMV01000712">
    <property type="protein sequence ID" value="KAG3213657.1"/>
    <property type="molecule type" value="Genomic_DNA"/>
</dbReference>
<evidence type="ECO:0000313" key="1">
    <source>
        <dbReference type="EMBL" id="KAG3213657.1"/>
    </source>
</evidence>
<sequence length="81" mass="8669">MDDELLLLVFSVDDLVVPPELVVVLLPDVDVDPEDVPSVVLAELDESLVTTTPTITPTMARTTTTAMMMSARLGIPISSCL</sequence>
<organism evidence="1 2">
    <name type="scientific">Phytophthora cactorum</name>
    <dbReference type="NCBI Taxonomy" id="29920"/>
    <lineage>
        <taxon>Eukaryota</taxon>
        <taxon>Sar</taxon>
        <taxon>Stramenopiles</taxon>
        <taxon>Oomycota</taxon>
        <taxon>Peronosporomycetes</taxon>
        <taxon>Peronosporales</taxon>
        <taxon>Peronosporaceae</taxon>
        <taxon>Phytophthora</taxon>
    </lineage>
</organism>
<protein>
    <submittedName>
        <fullName evidence="1">Uncharacterized protein</fullName>
    </submittedName>
</protein>
<name>A0A8T1HNR7_9STRA</name>
<dbReference type="AlphaFoldDB" id="A0A8T1HNR7"/>
<evidence type="ECO:0000313" key="2">
    <source>
        <dbReference type="Proteomes" id="UP000760860"/>
    </source>
</evidence>